<proteinExistence type="predicted"/>
<dbReference type="Pfam" id="PF01042">
    <property type="entry name" value="Ribonuc_L-PSP"/>
    <property type="match status" value="1"/>
</dbReference>
<dbReference type="SUPFAM" id="SSF55298">
    <property type="entry name" value="YjgF-like"/>
    <property type="match status" value="1"/>
</dbReference>
<dbReference type="Gene3D" id="3.30.1330.40">
    <property type="entry name" value="RutC-like"/>
    <property type="match status" value="1"/>
</dbReference>
<dbReference type="EMBL" id="LGSR01000022">
    <property type="protein sequence ID" value="KOS18039.1"/>
    <property type="molecule type" value="Genomic_DNA"/>
</dbReference>
<dbReference type="PANTHER" id="PTHR43857">
    <property type="entry name" value="BLR7761 PROTEIN"/>
    <property type="match status" value="1"/>
</dbReference>
<dbReference type="Proteomes" id="UP000053831">
    <property type="component" value="Unassembled WGS sequence"/>
</dbReference>
<organism evidence="1 2">
    <name type="scientific">Escovopsis weberi</name>
    <dbReference type="NCBI Taxonomy" id="150374"/>
    <lineage>
        <taxon>Eukaryota</taxon>
        <taxon>Fungi</taxon>
        <taxon>Dikarya</taxon>
        <taxon>Ascomycota</taxon>
        <taxon>Pezizomycotina</taxon>
        <taxon>Sordariomycetes</taxon>
        <taxon>Hypocreomycetidae</taxon>
        <taxon>Hypocreales</taxon>
        <taxon>Hypocreaceae</taxon>
        <taxon>Escovopsis</taxon>
    </lineage>
</organism>
<comment type="caution">
    <text evidence="1">The sequence shown here is derived from an EMBL/GenBank/DDBJ whole genome shotgun (WGS) entry which is preliminary data.</text>
</comment>
<dbReference type="InterPro" id="IPR006175">
    <property type="entry name" value="YjgF/YER057c/UK114"/>
</dbReference>
<dbReference type="InterPro" id="IPR035959">
    <property type="entry name" value="RutC-like_sf"/>
</dbReference>
<evidence type="ECO:0000313" key="2">
    <source>
        <dbReference type="Proteomes" id="UP000053831"/>
    </source>
</evidence>
<name>A0A0M9VSS9_ESCWE</name>
<dbReference type="PANTHER" id="PTHR43857:SF1">
    <property type="entry name" value="YJGH FAMILY PROTEIN"/>
    <property type="match status" value="1"/>
</dbReference>
<sequence length="132" mass="14775">MPRVNISSGSSFEALIGYSRAVVVDGWVIVSGTTGYDYETGTISPDVVEQAQQTLRNIEKALREAGCLMSDVVRVRYILPDRNDFPKIFHVLREWFDQVRPAATMIQSALMDEDMKIEIEITARKGSGSSHH</sequence>
<accession>A0A0M9VSS9</accession>
<keyword evidence="2" id="KW-1185">Reference proteome</keyword>
<dbReference type="STRING" id="150374.A0A0M9VSS9"/>
<dbReference type="CDD" id="cd06154">
    <property type="entry name" value="YjgF_YER057c_UK114_like_6"/>
    <property type="match status" value="1"/>
</dbReference>
<dbReference type="AlphaFoldDB" id="A0A0M9VSS9"/>
<evidence type="ECO:0000313" key="1">
    <source>
        <dbReference type="EMBL" id="KOS18039.1"/>
    </source>
</evidence>
<protein>
    <submittedName>
        <fullName evidence="1">Ribonuclease UK114</fullName>
    </submittedName>
</protein>
<reference evidence="1 2" key="1">
    <citation type="submission" date="2015-07" db="EMBL/GenBank/DDBJ databases">
        <title>The genome of the fungus Escovopsis weberi, a specialized disease agent of ant agriculture.</title>
        <authorList>
            <person name="de Man T.J."/>
            <person name="Stajich J.E."/>
            <person name="Kubicek C.P."/>
            <person name="Chenthamara K."/>
            <person name="Atanasova L."/>
            <person name="Druzhinina I.S."/>
            <person name="Birnbaum S."/>
            <person name="Barribeau S.M."/>
            <person name="Teiling C."/>
            <person name="Suen G."/>
            <person name="Currie C."/>
            <person name="Gerardo N.M."/>
        </authorList>
    </citation>
    <scope>NUCLEOTIDE SEQUENCE [LARGE SCALE GENOMIC DNA]</scope>
</reference>
<gene>
    <name evidence="1" type="ORF">ESCO_003170</name>
</gene>
<dbReference type="OrthoDB" id="538640at2759"/>